<dbReference type="SUPFAM" id="SSF88946">
    <property type="entry name" value="Sigma2 domain of RNA polymerase sigma factors"/>
    <property type="match status" value="1"/>
</dbReference>
<protein>
    <recommendedName>
        <fullName evidence="6">RNA polymerase sigma factor</fullName>
    </recommendedName>
</protein>
<organism evidence="9 10">
    <name type="scientific">Dyadobacter helix</name>
    <dbReference type="NCBI Taxonomy" id="2822344"/>
    <lineage>
        <taxon>Bacteria</taxon>
        <taxon>Pseudomonadati</taxon>
        <taxon>Bacteroidota</taxon>
        <taxon>Cytophagia</taxon>
        <taxon>Cytophagales</taxon>
        <taxon>Spirosomataceae</taxon>
        <taxon>Dyadobacter</taxon>
    </lineage>
</organism>
<dbReference type="InterPro" id="IPR013324">
    <property type="entry name" value="RNA_pol_sigma_r3/r4-like"/>
</dbReference>
<dbReference type="Gene3D" id="1.10.10.10">
    <property type="entry name" value="Winged helix-like DNA-binding domain superfamily/Winged helix DNA-binding domain"/>
    <property type="match status" value="1"/>
</dbReference>
<evidence type="ECO:0000256" key="3">
    <source>
        <dbReference type="ARBA" id="ARBA00023082"/>
    </source>
</evidence>
<evidence type="ECO:0000256" key="5">
    <source>
        <dbReference type="ARBA" id="ARBA00023163"/>
    </source>
</evidence>
<dbReference type="PANTHER" id="PTHR43133:SF46">
    <property type="entry name" value="RNA POLYMERASE SIGMA-70 FACTOR ECF SUBFAMILY"/>
    <property type="match status" value="1"/>
</dbReference>
<dbReference type="InterPro" id="IPR014284">
    <property type="entry name" value="RNA_pol_sigma-70_dom"/>
</dbReference>
<dbReference type="AlphaFoldDB" id="A0A916JBY2"/>
<evidence type="ECO:0000256" key="6">
    <source>
        <dbReference type="RuleBase" id="RU000716"/>
    </source>
</evidence>
<evidence type="ECO:0000259" key="8">
    <source>
        <dbReference type="Pfam" id="PF08281"/>
    </source>
</evidence>
<sequence>MRSLDNEAELLFEISLGNESAFRVVYDYYSAGIFRVSKRYLQSAELAEDVVQETFLTIWLKRSEIVRIQSFRAYLFSITKNICLKYLRDLAEKSHTHREFSERAELWGNDTVDEYQLLLHQAVQKLPPQQKQIFELGKVKGLGHIDIARILNISPYTVSNHMTAALKSIRKHLQHHIAGLISVIASFL</sequence>
<dbReference type="InterPro" id="IPR036388">
    <property type="entry name" value="WH-like_DNA-bd_sf"/>
</dbReference>
<dbReference type="Proteomes" id="UP000680038">
    <property type="component" value="Unassembled WGS sequence"/>
</dbReference>
<proteinExistence type="inferred from homology"/>
<dbReference type="InterPro" id="IPR013325">
    <property type="entry name" value="RNA_pol_sigma_r2"/>
</dbReference>
<gene>
    <name evidence="9" type="primary">algU_3</name>
    <name evidence="9" type="ORF">DYBT9275_02514</name>
</gene>
<name>A0A916JBY2_9BACT</name>
<dbReference type="GO" id="GO:0006352">
    <property type="term" value="P:DNA-templated transcription initiation"/>
    <property type="evidence" value="ECO:0007669"/>
    <property type="project" value="InterPro"/>
</dbReference>
<evidence type="ECO:0000259" key="7">
    <source>
        <dbReference type="Pfam" id="PF04542"/>
    </source>
</evidence>
<keyword evidence="5 6" id="KW-0804">Transcription</keyword>
<evidence type="ECO:0000256" key="2">
    <source>
        <dbReference type="ARBA" id="ARBA00023015"/>
    </source>
</evidence>
<dbReference type="GO" id="GO:0003677">
    <property type="term" value="F:DNA binding"/>
    <property type="evidence" value="ECO:0007669"/>
    <property type="project" value="UniProtKB-KW"/>
</dbReference>
<dbReference type="InterPro" id="IPR014327">
    <property type="entry name" value="RNA_pol_sigma70_bacteroid"/>
</dbReference>
<dbReference type="EMBL" id="CAJRAF010000002">
    <property type="protein sequence ID" value="CAG5000694.1"/>
    <property type="molecule type" value="Genomic_DNA"/>
</dbReference>
<dbReference type="InterPro" id="IPR013249">
    <property type="entry name" value="RNA_pol_sigma70_r4_t2"/>
</dbReference>
<evidence type="ECO:0000313" key="10">
    <source>
        <dbReference type="Proteomes" id="UP000680038"/>
    </source>
</evidence>
<reference evidence="9" key="1">
    <citation type="submission" date="2021-04" db="EMBL/GenBank/DDBJ databases">
        <authorList>
            <person name="Rodrigo-Torres L."/>
            <person name="Arahal R. D."/>
            <person name="Lucena T."/>
        </authorList>
    </citation>
    <scope>NUCLEOTIDE SEQUENCE</scope>
    <source>
        <strain evidence="9">CECT 9275</strain>
    </source>
</reference>
<dbReference type="Gene3D" id="1.10.1740.10">
    <property type="match status" value="1"/>
</dbReference>
<dbReference type="RefSeq" id="WP_215239145.1">
    <property type="nucleotide sequence ID" value="NZ_CAJRAF010000002.1"/>
</dbReference>
<comment type="caution">
    <text evidence="9">The sequence shown here is derived from an EMBL/GenBank/DDBJ whole genome shotgun (WGS) entry which is preliminary data.</text>
</comment>
<feature type="domain" description="RNA polymerase sigma factor 70 region 4 type 2" evidence="8">
    <location>
        <begin position="118"/>
        <end position="168"/>
    </location>
</feature>
<keyword evidence="4 6" id="KW-0238">DNA-binding</keyword>
<dbReference type="NCBIfam" id="TIGR02985">
    <property type="entry name" value="Sig70_bacteroi1"/>
    <property type="match status" value="1"/>
</dbReference>
<comment type="similarity">
    <text evidence="1 6">Belongs to the sigma-70 factor family. ECF subfamily.</text>
</comment>
<keyword evidence="2 6" id="KW-0805">Transcription regulation</keyword>
<dbReference type="Pfam" id="PF08281">
    <property type="entry name" value="Sigma70_r4_2"/>
    <property type="match status" value="1"/>
</dbReference>
<dbReference type="NCBIfam" id="TIGR02937">
    <property type="entry name" value="sigma70-ECF"/>
    <property type="match status" value="1"/>
</dbReference>
<dbReference type="InterPro" id="IPR007627">
    <property type="entry name" value="RNA_pol_sigma70_r2"/>
</dbReference>
<dbReference type="GO" id="GO:0016987">
    <property type="term" value="F:sigma factor activity"/>
    <property type="evidence" value="ECO:0007669"/>
    <property type="project" value="UniProtKB-KW"/>
</dbReference>
<accession>A0A916JBY2</accession>
<dbReference type="InterPro" id="IPR039425">
    <property type="entry name" value="RNA_pol_sigma-70-like"/>
</dbReference>
<keyword evidence="3 6" id="KW-0731">Sigma factor</keyword>
<evidence type="ECO:0000256" key="4">
    <source>
        <dbReference type="ARBA" id="ARBA00023125"/>
    </source>
</evidence>
<evidence type="ECO:0000256" key="1">
    <source>
        <dbReference type="ARBA" id="ARBA00010641"/>
    </source>
</evidence>
<dbReference type="SUPFAM" id="SSF88659">
    <property type="entry name" value="Sigma3 and sigma4 domains of RNA polymerase sigma factors"/>
    <property type="match status" value="1"/>
</dbReference>
<feature type="domain" description="RNA polymerase sigma-70 region 2" evidence="7">
    <location>
        <begin position="26"/>
        <end position="90"/>
    </location>
</feature>
<dbReference type="Pfam" id="PF04542">
    <property type="entry name" value="Sigma70_r2"/>
    <property type="match status" value="1"/>
</dbReference>
<dbReference type="PANTHER" id="PTHR43133">
    <property type="entry name" value="RNA POLYMERASE ECF-TYPE SIGMA FACTO"/>
    <property type="match status" value="1"/>
</dbReference>
<dbReference type="InterPro" id="IPR000838">
    <property type="entry name" value="RNA_pol_sigma70_ECF_CS"/>
</dbReference>
<dbReference type="PROSITE" id="PS01063">
    <property type="entry name" value="SIGMA70_ECF"/>
    <property type="match status" value="1"/>
</dbReference>
<evidence type="ECO:0000313" key="9">
    <source>
        <dbReference type="EMBL" id="CAG5000694.1"/>
    </source>
</evidence>
<keyword evidence="10" id="KW-1185">Reference proteome</keyword>